<name>A0A3M7PBP2_BRAPC</name>
<reference evidence="1 2" key="1">
    <citation type="journal article" date="2018" name="Sci. Rep.">
        <title>Genomic signatures of local adaptation to the degree of environmental predictability in rotifers.</title>
        <authorList>
            <person name="Franch-Gras L."/>
            <person name="Hahn C."/>
            <person name="Garcia-Roger E.M."/>
            <person name="Carmona M.J."/>
            <person name="Serra M."/>
            <person name="Gomez A."/>
        </authorList>
    </citation>
    <scope>NUCLEOTIDE SEQUENCE [LARGE SCALE GENOMIC DNA]</scope>
    <source>
        <strain evidence="1">HYR1</strain>
    </source>
</reference>
<sequence length="190" mass="22173">SRVATIGKQIILHELEIRKNAEEKNSNLIGYVFRPESTQNPTNPIPHLNDLTFQSILSILAEKGVYQFIKYSNTWTLINSLNSSFNKSKTQYSLSLLNVPLLMESNFSPQNEVFINDFQEKSPQKNHKLKMEFNSDKKSLDGYRKEESIKDERNDCDHWYHNSSAINGLRFSQMVEIRLVNEQRRVIHIV</sequence>
<organism evidence="1 2">
    <name type="scientific">Brachionus plicatilis</name>
    <name type="common">Marine rotifer</name>
    <name type="synonym">Brachionus muelleri</name>
    <dbReference type="NCBI Taxonomy" id="10195"/>
    <lineage>
        <taxon>Eukaryota</taxon>
        <taxon>Metazoa</taxon>
        <taxon>Spiralia</taxon>
        <taxon>Gnathifera</taxon>
        <taxon>Rotifera</taxon>
        <taxon>Eurotatoria</taxon>
        <taxon>Monogononta</taxon>
        <taxon>Pseudotrocha</taxon>
        <taxon>Ploima</taxon>
        <taxon>Brachionidae</taxon>
        <taxon>Brachionus</taxon>
    </lineage>
</organism>
<gene>
    <name evidence="1" type="ORF">BpHYR1_040787</name>
</gene>
<protein>
    <submittedName>
        <fullName evidence="1">Uncharacterized protein</fullName>
    </submittedName>
</protein>
<dbReference type="AlphaFoldDB" id="A0A3M7PBP2"/>
<dbReference type="Proteomes" id="UP000276133">
    <property type="component" value="Unassembled WGS sequence"/>
</dbReference>
<dbReference type="EMBL" id="REGN01012158">
    <property type="protein sequence ID" value="RMZ96472.1"/>
    <property type="molecule type" value="Genomic_DNA"/>
</dbReference>
<evidence type="ECO:0000313" key="1">
    <source>
        <dbReference type="EMBL" id="RMZ96472.1"/>
    </source>
</evidence>
<keyword evidence="2" id="KW-1185">Reference proteome</keyword>
<feature type="non-terminal residue" evidence="1">
    <location>
        <position position="1"/>
    </location>
</feature>
<proteinExistence type="predicted"/>
<comment type="caution">
    <text evidence="1">The sequence shown here is derived from an EMBL/GenBank/DDBJ whole genome shotgun (WGS) entry which is preliminary data.</text>
</comment>
<accession>A0A3M7PBP2</accession>
<evidence type="ECO:0000313" key="2">
    <source>
        <dbReference type="Proteomes" id="UP000276133"/>
    </source>
</evidence>